<accession>A0A382QTT6</accession>
<feature type="non-terminal residue" evidence="1">
    <location>
        <position position="109"/>
    </location>
</feature>
<organism evidence="1">
    <name type="scientific">marine metagenome</name>
    <dbReference type="NCBI Taxonomy" id="408172"/>
    <lineage>
        <taxon>unclassified sequences</taxon>
        <taxon>metagenomes</taxon>
        <taxon>ecological metagenomes</taxon>
    </lineage>
</organism>
<gene>
    <name evidence="1" type="ORF">METZ01_LOCUS340595</name>
</gene>
<name>A0A382QTT6_9ZZZZ</name>
<protein>
    <submittedName>
        <fullName evidence="1">Uncharacterized protein</fullName>
    </submittedName>
</protein>
<sequence>MSDVAHVDLGVDNRNPGRAGQKKLLRIALGEESDFQMVVFENYKKKLERIQVGLNKRTGGFAWVIGDRGTGKSEVLAHLFCRQIERGSSNIVPRIPLYISVSEERGRAK</sequence>
<dbReference type="EMBL" id="UINC01116182">
    <property type="protein sequence ID" value="SVC87741.1"/>
    <property type="molecule type" value="Genomic_DNA"/>
</dbReference>
<evidence type="ECO:0000313" key="1">
    <source>
        <dbReference type="EMBL" id="SVC87741.1"/>
    </source>
</evidence>
<reference evidence="1" key="1">
    <citation type="submission" date="2018-05" db="EMBL/GenBank/DDBJ databases">
        <authorList>
            <person name="Lanie J.A."/>
            <person name="Ng W.-L."/>
            <person name="Kazmierczak K.M."/>
            <person name="Andrzejewski T.M."/>
            <person name="Davidsen T.M."/>
            <person name="Wayne K.J."/>
            <person name="Tettelin H."/>
            <person name="Glass J.I."/>
            <person name="Rusch D."/>
            <person name="Podicherti R."/>
            <person name="Tsui H.-C.T."/>
            <person name="Winkler M.E."/>
        </authorList>
    </citation>
    <scope>NUCLEOTIDE SEQUENCE</scope>
</reference>
<proteinExistence type="predicted"/>
<dbReference type="AlphaFoldDB" id="A0A382QTT6"/>